<evidence type="ECO:0000313" key="12">
    <source>
        <dbReference type="Proteomes" id="UP000236745"/>
    </source>
</evidence>
<feature type="domain" description="FAD-binding FR-type" evidence="10">
    <location>
        <begin position="1"/>
        <end position="101"/>
    </location>
</feature>
<dbReference type="Gene3D" id="3.10.20.30">
    <property type="match status" value="1"/>
</dbReference>
<name>A0A1H6DLB2_9GAMM</name>
<dbReference type="InterPro" id="IPR017938">
    <property type="entry name" value="Riboflavin_synthase-like_b-brl"/>
</dbReference>
<keyword evidence="6" id="KW-0560">Oxidoreductase</keyword>
<dbReference type="EMBL" id="FNVQ01000007">
    <property type="protein sequence ID" value="SEG85633.1"/>
    <property type="molecule type" value="Genomic_DNA"/>
</dbReference>
<keyword evidence="8" id="KW-0411">Iron-sulfur</keyword>
<dbReference type="InterPro" id="IPR039261">
    <property type="entry name" value="FNR_nucleotide-bd"/>
</dbReference>
<evidence type="ECO:0000256" key="3">
    <source>
        <dbReference type="ARBA" id="ARBA00022643"/>
    </source>
</evidence>
<dbReference type="Proteomes" id="UP000236745">
    <property type="component" value="Unassembled WGS sequence"/>
</dbReference>
<dbReference type="Pfam" id="PF22290">
    <property type="entry name" value="DmmA-like_N"/>
    <property type="match status" value="1"/>
</dbReference>
<dbReference type="GO" id="GO:0016491">
    <property type="term" value="F:oxidoreductase activity"/>
    <property type="evidence" value="ECO:0007669"/>
    <property type="project" value="UniProtKB-KW"/>
</dbReference>
<organism evidence="11 12">
    <name type="scientific">Marinobacterium lutimaris</name>
    <dbReference type="NCBI Taxonomy" id="568106"/>
    <lineage>
        <taxon>Bacteria</taxon>
        <taxon>Pseudomonadati</taxon>
        <taxon>Pseudomonadota</taxon>
        <taxon>Gammaproteobacteria</taxon>
        <taxon>Oceanospirillales</taxon>
        <taxon>Oceanospirillaceae</taxon>
        <taxon>Marinobacterium</taxon>
    </lineage>
</organism>
<evidence type="ECO:0000256" key="1">
    <source>
        <dbReference type="ARBA" id="ARBA00001917"/>
    </source>
</evidence>
<dbReference type="InterPro" id="IPR012675">
    <property type="entry name" value="Beta-grasp_dom_sf"/>
</dbReference>
<protein>
    <submittedName>
        <fullName evidence="11">Vanillate O-demethylase ferredoxin subunit</fullName>
    </submittedName>
</protein>
<dbReference type="SUPFAM" id="SSF54292">
    <property type="entry name" value="2Fe-2S ferredoxin-like"/>
    <property type="match status" value="1"/>
</dbReference>
<evidence type="ECO:0000256" key="7">
    <source>
        <dbReference type="ARBA" id="ARBA00023004"/>
    </source>
</evidence>
<evidence type="ECO:0000256" key="2">
    <source>
        <dbReference type="ARBA" id="ARBA00022630"/>
    </source>
</evidence>
<reference evidence="11 12" key="1">
    <citation type="submission" date="2016-10" db="EMBL/GenBank/DDBJ databases">
        <authorList>
            <person name="de Groot N.N."/>
        </authorList>
    </citation>
    <scope>NUCLEOTIDE SEQUENCE [LARGE SCALE GENOMIC DNA]</scope>
    <source>
        <strain evidence="11 12">DSM 22012</strain>
    </source>
</reference>
<gene>
    <name evidence="11" type="ORF">SAMN05444390_10717</name>
</gene>
<dbReference type="InterPro" id="IPR050415">
    <property type="entry name" value="MRET"/>
</dbReference>
<evidence type="ECO:0000259" key="9">
    <source>
        <dbReference type="PROSITE" id="PS51085"/>
    </source>
</evidence>
<keyword evidence="11" id="KW-0489">Methyltransferase</keyword>
<dbReference type="GO" id="GO:0032259">
    <property type="term" value="P:methylation"/>
    <property type="evidence" value="ECO:0007669"/>
    <property type="project" value="UniProtKB-KW"/>
</dbReference>
<keyword evidence="3" id="KW-0288">FMN</keyword>
<dbReference type="PRINTS" id="PR00409">
    <property type="entry name" value="PHDIOXRDTASE"/>
</dbReference>
<dbReference type="InterPro" id="IPR001041">
    <property type="entry name" value="2Fe-2S_ferredoxin-type"/>
</dbReference>
<dbReference type="PANTHER" id="PTHR47354">
    <property type="entry name" value="NADH OXIDOREDUCTASE HCR"/>
    <property type="match status" value="1"/>
</dbReference>
<keyword evidence="4" id="KW-0001">2Fe-2S</keyword>
<sequence length="317" mass="34793">MIDVKVVSKRYETDDICLLELARPDGSALPSFSAGAHIDLHLPGGLVRQYSLCNHPGESHRYEIGVLRDPESRGGSSTVHDQVNAGDTLQISEPRNLFPLEHSAEHHLLIAGGIGVTPILCMAERLAHQGASFEMHYCTRNAEQTAFRTRIEQSDFADRVSFHHSRDEPSTRMDAAALLASPKPGTHLYVCGPNPFMDHVLETAQAAGWGDTQLHREYFAAEAINHDDDGAFEVQLASSGEVIEIPADKSVLEVLLEKDMDVPFSCEEGVCGTCAVRLLEGEPDHRDVFMTPAEHASNEEFAPCCSRAKSKRLVLDI</sequence>
<dbReference type="PROSITE" id="PS51085">
    <property type="entry name" value="2FE2S_FER_2"/>
    <property type="match status" value="1"/>
</dbReference>
<dbReference type="InterPro" id="IPR017927">
    <property type="entry name" value="FAD-bd_FR_type"/>
</dbReference>
<dbReference type="SUPFAM" id="SSF63380">
    <property type="entry name" value="Riboflavin synthase domain-like"/>
    <property type="match status" value="1"/>
</dbReference>
<dbReference type="CDD" id="cd00207">
    <property type="entry name" value="fer2"/>
    <property type="match status" value="1"/>
</dbReference>
<dbReference type="Gene3D" id="3.40.50.80">
    <property type="entry name" value="Nucleotide-binding domain of ferredoxin-NADP reductase (FNR) module"/>
    <property type="match status" value="1"/>
</dbReference>
<keyword evidence="2" id="KW-0285">Flavoprotein</keyword>
<dbReference type="Gene3D" id="2.40.30.10">
    <property type="entry name" value="Translation factors"/>
    <property type="match status" value="1"/>
</dbReference>
<keyword evidence="5" id="KW-0479">Metal-binding</keyword>
<dbReference type="OrthoDB" id="4258484at2"/>
<evidence type="ECO:0000259" key="10">
    <source>
        <dbReference type="PROSITE" id="PS51384"/>
    </source>
</evidence>
<feature type="domain" description="2Fe-2S ferredoxin-type" evidence="9">
    <location>
        <begin position="232"/>
        <end position="317"/>
    </location>
</feature>
<dbReference type="SUPFAM" id="SSF52343">
    <property type="entry name" value="Ferredoxin reductase-like, C-terminal NADP-linked domain"/>
    <property type="match status" value="1"/>
</dbReference>
<dbReference type="GO" id="GO:0046872">
    <property type="term" value="F:metal ion binding"/>
    <property type="evidence" value="ECO:0007669"/>
    <property type="project" value="UniProtKB-KW"/>
</dbReference>
<dbReference type="PROSITE" id="PS51384">
    <property type="entry name" value="FAD_FR"/>
    <property type="match status" value="1"/>
</dbReference>
<evidence type="ECO:0000313" key="11">
    <source>
        <dbReference type="EMBL" id="SEG85633.1"/>
    </source>
</evidence>
<evidence type="ECO:0000256" key="5">
    <source>
        <dbReference type="ARBA" id="ARBA00022723"/>
    </source>
</evidence>
<keyword evidence="11" id="KW-0808">Transferase</keyword>
<evidence type="ECO:0000256" key="6">
    <source>
        <dbReference type="ARBA" id="ARBA00023002"/>
    </source>
</evidence>
<dbReference type="Pfam" id="PF00111">
    <property type="entry name" value="Fer2"/>
    <property type="match status" value="1"/>
</dbReference>
<dbReference type="RefSeq" id="WP_104005487.1">
    <property type="nucleotide sequence ID" value="NZ_FNVQ01000007.1"/>
</dbReference>
<dbReference type="InterPro" id="IPR054582">
    <property type="entry name" value="DmmA-like_N"/>
</dbReference>
<dbReference type="PANTHER" id="PTHR47354:SF1">
    <property type="entry name" value="CARNITINE MONOOXYGENASE REDUCTASE SUBUNIT"/>
    <property type="match status" value="1"/>
</dbReference>
<dbReference type="PROSITE" id="PS00197">
    <property type="entry name" value="2FE2S_FER_1"/>
    <property type="match status" value="1"/>
</dbReference>
<dbReference type="GO" id="GO:0051537">
    <property type="term" value="F:2 iron, 2 sulfur cluster binding"/>
    <property type="evidence" value="ECO:0007669"/>
    <property type="project" value="UniProtKB-KW"/>
</dbReference>
<evidence type="ECO:0000256" key="4">
    <source>
        <dbReference type="ARBA" id="ARBA00022714"/>
    </source>
</evidence>
<dbReference type="InterPro" id="IPR006058">
    <property type="entry name" value="2Fe2S_fd_BS"/>
</dbReference>
<proteinExistence type="predicted"/>
<accession>A0A1H6DLB2</accession>
<dbReference type="InterPro" id="IPR036010">
    <property type="entry name" value="2Fe-2S_ferredoxin-like_sf"/>
</dbReference>
<dbReference type="GO" id="GO:0008168">
    <property type="term" value="F:methyltransferase activity"/>
    <property type="evidence" value="ECO:0007669"/>
    <property type="project" value="UniProtKB-KW"/>
</dbReference>
<evidence type="ECO:0000256" key="8">
    <source>
        <dbReference type="ARBA" id="ARBA00023014"/>
    </source>
</evidence>
<keyword evidence="12" id="KW-1185">Reference proteome</keyword>
<dbReference type="AlphaFoldDB" id="A0A1H6DLB2"/>
<keyword evidence="7" id="KW-0408">Iron</keyword>
<comment type="cofactor">
    <cofactor evidence="1">
        <name>FMN</name>
        <dbReference type="ChEBI" id="CHEBI:58210"/>
    </cofactor>
</comment>
<dbReference type="CDD" id="cd06185">
    <property type="entry name" value="PDR_like"/>
    <property type="match status" value="1"/>
</dbReference>